<dbReference type="GeneID" id="93247897"/>
<feature type="region of interest" description="Disordered" evidence="1">
    <location>
        <begin position="1"/>
        <end position="25"/>
    </location>
</feature>
<dbReference type="Proteomes" id="UP000655273">
    <property type="component" value="Unassembled WGS sequence"/>
</dbReference>
<feature type="compositionally biased region" description="Polar residues" evidence="1">
    <location>
        <begin position="1"/>
        <end position="14"/>
    </location>
</feature>
<dbReference type="EMBL" id="JACXTA010000018">
    <property type="protein sequence ID" value="MBD3707632.1"/>
    <property type="molecule type" value="Genomic_DNA"/>
</dbReference>
<dbReference type="GO" id="GO:0030254">
    <property type="term" value="P:protein secretion by the type III secretion system"/>
    <property type="evidence" value="ECO:0007669"/>
    <property type="project" value="InterPro"/>
</dbReference>
<reference evidence="2" key="1">
    <citation type="submission" date="2020-07" db="EMBL/GenBank/DDBJ databases">
        <title>Clinical and genomic characterization of carbapenemase-producing Enterobacterales causing secondary infections during the COVID-19 crisis at a New York City hospital.</title>
        <authorList>
            <person name="Gomez-Simmonds A."/>
            <person name="Annavajhala M.K."/>
            <person name="Uhlemann A.-C."/>
        </authorList>
    </citation>
    <scope>NUCLEOTIDE SEQUENCE</scope>
    <source>
        <strain evidence="2">NK1396</strain>
    </source>
</reference>
<accession>A0A927DLV8</accession>
<dbReference type="AlphaFoldDB" id="A0A927DLV8"/>
<sequence length="123" mass="12626">MKVNHASSLPTPSVTLEADNDAPAANGADAQWFSAALNAPEASASAGSGEAPNLIGSLTGAIARNQQAQQSAFRDLETASRSTSSLDFSAANAALSDYYVQSLMNAKIIAKGVQSLDKLTNLQ</sequence>
<dbReference type="InterPro" id="IPR012670">
    <property type="entry name" value="T3SS_YscI/HrpB"/>
</dbReference>
<comment type="caution">
    <text evidence="2">The sequence shown here is derived from an EMBL/GenBank/DDBJ whole genome shotgun (WGS) entry which is preliminary data.</text>
</comment>
<gene>
    <name evidence="2" type="ORF">IE983_24980</name>
</gene>
<proteinExistence type="predicted"/>
<evidence type="ECO:0000313" key="2">
    <source>
        <dbReference type="EMBL" id="MBD3707632.1"/>
    </source>
</evidence>
<dbReference type="Pfam" id="PF17001">
    <property type="entry name" value="T3SS_basalb_I"/>
    <property type="match status" value="1"/>
</dbReference>
<evidence type="ECO:0000313" key="3">
    <source>
        <dbReference type="Proteomes" id="UP000655273"/>
    </source>
</evidence>
<protein>
    <submittedName>
        <fullName evidence="2">AraC family transcriptional regulator</fullName>
    </submittedName>
</protein>
<evidence type="ECO:0000256" key="1">
    <source>
        <dbReference type="SAM" id="MobiDB-lite"/>
    </source>
</evidence>
<organism evidence="2 3">
    <name type="scientific">Enterobacter hormaechei</name>
    <dbReference type="NCBI Taxonomy" id="158836"/>
    <lineage>
        <taxon>Bacteria</taxon>
        <taxon>Pseudomonadati</taxon>
        <taxon>Pseudomonadota</taxon>
        <taxon>Gammaproteobacteria</taxon>
        <taxon>Enterobacterales</taxon>
        <taxon>Enterobacteriaceae</taxon>
        <taxon>Enterobacter</taxon>
        <taxon>Enterobacter cloacae complex</taxon>
    </lineage>
</organism>
<name>A0A927DLV8_9ENTR</name>
<dbReference type="RefSeq" id="WP_038628597.1">
    <property type="nucleotide sequence ID" value="NZ_CP104468.1"/>
</dbReference>